<feature type="domain" description="AP2/ERF" evidence="7">
    <location>
        <begin position="1308"/>
        <end position="1364"/>
    </location>
</feature>
<evidence type="ECO:0000256" key="1">
    <source>
        <dbReference type="ARBA" id="ARBA00004123"/>
    </source>
</evidence>
<feature type="compositionally biased region" description="Low complexity" evidence="6">
    <location>
        <begin position="721"/>
        <end position="734"/>
    </location>
</feature>
<feature type="compositionally biased region" description="Polar residues" evidence="6">
    <location>
        <begin position="59"/>
        <end position="79"/>
    </location>
</feature>
<dbReference type="GO" id="GO:0005634">
    <property type="term" value="C:nucleus"/>
    <property type="evidence" value="ECO:0007669"/>
    <property type="project" value="UniProtKB-SubCell"/>
</dbReference>
<feature type="region of interest" description="Disordered" evidence="6">
    <location>
        <begin position="509"/>
        <end position="565"/>
    </location>
</feature>
<feature type="region of interest" description="Disordered" evidence="6">
    <location>
        <begin position="2058"/>
        <end position="2105"/>
    </location>
</feature>
<evidence type="ECO:0000313" key="8">
    <source>
        <dbReference type="EMBL" id="CAK0774264.1"/>
    </source>
</evidence>
<dbReference type="PROSITE" id="PS51032">
    <property type="entry name" value="AP2_ERF"/>
    <property type="match status" value="11"/>
</dbReference>
<feature type="compositionally biased region" description="Low complexity" evidence="6">
    <location>
        <begin position="535"/>
        <end position="553"/>
    </location>
</feature>
<evidence type="ECO:0000313" key="9">
    <source>
        <dbReference type="Proteomes" id="UP001314263"/>
    </source>
</evidence>
<feature type="region of interest" description="Disordered" evidence="6">
    <location>
        <begin position="1226"/>
        <end position="1300"/>
    </location>
</feature>
<feature type="region of interest" description="Disordered" evidence="6">
    <location>
        <begin position="1390"/>
        <end position="1468"/>
    </location>
</feature>
<dbReference type="SMART" id="SM00380">
    <property type="entry name" value="AP2"/>
    <property type="match status" value="11"/>
</dbReference>
<keyword evidence="4" id="KW-0804">Transcription</keyword>
<dbReference type="Gene3D" id="3.30.730.10">
    <property type="entry name" value="AP2/ERF domain"/>
    <property type="match status" value="11"/>
</dbReference>
<feature type="domain" description="AP2/ERF" evidence="7">
    <location>
        <begin position="1077"/>
        <end position="1135"/>
    </location>
</feature>
<feature type="region of interest" description="Disordered" evidence="6">
    <location>
        <begin position="585"/>
        <end position="639"/>
    </location>
</feature>
<feature type="compositionally biased region" description="Polar residues" evidence="6">
    <location>
        <begin position="699"/>
        <end position="717"/>
    </location>
</feature>
<dbReference type="Pfam" id="PF00847">
    <property type="entry name" value="AP2"/>
    <property type="match status" value="1"/>
</dbReference>
<dbReference type="PANTHER" id="PTHR32467:SF90">
    <property type="entry name" value="AP2-LIKE ETHYLENE-RESPONSIVE TRANSCRIPTION FACTOR AIL1"/>
    <property type="match status" value="1"/>
</dbReference>
<feature type="compositionally biased region" description="Polar residues" evidence="6">
    <location>
        <begin position="164"/>
        <end position="180"/>
    </location>
</feature>
<feature type="compositionally biased region" description="Basic residues" evidence="6">
    <location>
        <begin position="846"/>
        <end position="855"/>
    </location>
</feature>
<feature type="region of interest" description="Disordered" evidence="6">
    <location>
        <begin position="823"/>
        <end position="859"/>
    </location>
</feature>
<feature type="region of interest" description="Disordered" evidence="6">
    <location>
        <begin position="1999"/>
        <end position="2025"/>
    </location>
</feature>
<feature type="region of interest" description="Disordered" evidence="6">
    <location>
        <begin position="2214"/>
        <end position="2274"/>
    </location>
</feature>
<name>A0AAV1I0P8_9CHLO</name>
<keyword evidence="9" id="KW-1185">Reference proteome</keyword>
<feature type="domain" description="AP2/ERF" evidence="7">
    <location>
        <begin position="933"/>
        <end position="989"/>
    </location>
</feature>
<gene>
    <name evidence="8" type="ORF">CVIRNUC_004151</name>
</gene>
<feature type="compositionally biased region" description="Basic and acidic residues" evidence="6">
    <location>
        <begin position="515"/>
        <end position="524"/>
    </location>
</feature>
<feature type="compositionally biased region" description="Low complexity" evidence="6">
    <location>
        <begin position="1170"/>
        <end position="1187"/>
    </location>
</feature>
<sequence>MASGLPASPFSAAPQASLSSLGWGIEWSSAEGRWVAAAQPGAKTHSSQEPLQQQQQQQRFTAAAQTNGLPGQDSMQGDSIGQLDRTASAGQHSAMSEAGHNERDAGAGMPSVQAAHGLPSRATISRHNSAASEVGMMAPDEAGLSHAAADAAAHRNDTSAADQGTASRRNSTCLQDSTGNEPGPAQGGPAIQRSSSGGPSRFRGVIWHKSNSKWEARIYEAGKQRFLGYYTSEAEAARVYDEAALRLTGRAVNFPIGPGGAAGLAESLSRANSAPEEAQDPDGGKTLSRGRPRKKSSQDSQPAAMKGSSRYRGVSWNSNCNRWRAQVWKGNDVRHLGYFDDEAEAARAYDRAAVELRGPAAATNFLASEALSEAVAAELAALVPEATQEEVDRVDSLFLGVGWNDDKGCWKAELWTGEGYDLLGLYDSEEAAARAYDRACLKQHGDQANTNFPQGEYQSDMAAAAVLDAVHLTAAASQGASEDRDSNDEGARRSELELSAMHALASISSDEAESFDSKAHHKAPDTAPEGSARHLSNPNPRAPSSAPAALRSAMSDPIEHPSMGLRRRKSARILDADAATAAAALTDLTGKPARRASRSRSRSRSPDQSASAGASIGRRNSGRSGPVASDQAKSSAYKGVSWHKHSQKWYAYIQSGGKMRGLGYFDSQADAAKAYDTEARKVHGKKAVVNFRQSASEIQWQPRNKRGASSSAETSCISFGASPEASEQSASAEQVRMRTGQRNPSRASSARSGRPRSASPAQEPAMSDGMSAEAQPPAGRPAARSRLAAESGFMRMSTLRPASAAGERPPPNLAPLNMAAIPPLQADRDGEGSPTESGMSMDSIPMRKRSRKPKHVYNAADVAPLQAPWKASTFKPKKDAQEAAKAAAALDQPMVLRSKDGSRAKRTRPESSLEPLPAISSGTEADRGEPRAAYRGVTRLEKERKWVARVWVDSKQKTVGRYDSDIAAAQAYDRAILRLKGEEAITNFPASSYGELEPDPQLLDASASAKGADASCTITLQDAGVSGESSHPSPSRAVNGPLPHTKSFPAAAEQLASSLPAGLERLGTVPGTKLTSTYRGVSVNSSTGMWTAVVWNPQTRAAQHIGDYTSELEAARAYDGLARQFGATAAQLNFPSSPEKLRASAEACGTGAGGEVSRSLSSAFTDFAQRAAAASAPQDSQEPSSQQGAQPRPCGQFTPVAAYEQLANLLRANPDTSPLIAQALHNLQQGPPGGQGTGMGPDLLQQPSSTQDIPDREPSRNVGDDRQPSAGAERSTPLRPIASRPNRPELTFRSRPQPQQLVMKNSSRFRGVSLNKASRKWEARIRESGKNHYLGSFTDEEAAARAFDNAAVSMRGPQAVCNFPREGSNVKVHTYGQAPARLIKVRASPDGPYQAVSTAPDAGPPTWASVAQQRGAPERLSGQPGPSSSVHYDAASGMWVSEGTEGDQGRHETPPKQPSAEGVRSPGVKNMPAAPFMPNLGSIDIDGGEQDHQQRILAALLEQEEARPGPGPGRRSSKFKGVSWAEASLKWRTQIWTGTKVQYIGYYDEEVEAAKAYDRAILKFRGPGHHINFPEGQYTAEEIASAPKVEPVGDEPVGIAGGSPRAGQPAFPEPRFEGSPRGRLGGPRGSLSPRQGSQPRTTPTGRAAPDSQVYHQGTSQFKGVSWAERSKKWRAQLWFGNKVNHLGFFEYEEEAARAYDAAARAIRGPQASTNFPDANSVMPAGHLSARTITMSSRPGDSSTVVETIPRINVNPKGSSMYKGVRWHERNGKWEARIFDSAAQKQVSLGYYEKELDAARAYDAESLRLRGPSGHVNLPESRQMVQARPQAAEAPRDSPAGQPSGAEDLGDDKWAIKRPRGTNPAIERGDLEAIAAVAAAVASAGQHSPSAAPRPQSSQYRGVVWDEESQRWAVCLSPADGQPQKQLGLFYTEEAAASAYDQLAVELWGPSTPTNFGASGVAVLPEGAQIPKKPRTDSAAASRQNAAMFLDAADVPPADAAGAAGPSALRARSAQPAAGRAGHRAVKNQMCREDTASAAAASDLVDFFQTAAQRLQGKATLSGPGNSALVSDAQGARPGAAQQPAPAEMLPTAESMPKPEQAAPVTVDDKVVTPPKGAPAAEVPQDTPISAAILSWQPTSTSSGGPPAGIESTQGAEAMPVGAEAMSESGAQHAGGAAAGGTEAVKIFTPLVASMPNQGGGLVHTGAPSIQDKLAAADSGAPGASAAADEVATGAPAPAHAEPHRADKAAPKLITPPKEASVPVAASRPFSADTA</sequence>
<feature type="domain" description="AP2/ERF" evidence="7">
    <location>
        <begin position="1660"/>
        <end position="1716"/>
    </location>
</feature>
<feature type="domain" description="AP2/ERF" evidence="7">
    <location>
        <begin position="201"/>
        <end position="255"/>
    </location>
</feature>
<evidence type="ECO:0000256" key="6">
    <source>
        <dbReference type="SAM" id="MobiDB-lite"/>
    </source>
</evidence>
<feature type="region of interest" description="Disordered" evidence="6">
    <location>
        <begin position="699"/>
        <end position="786"/>
    </location>
</feature>
<proteinExistence type="predicted"/>
<accession>A0AAV1I0P8</accession>
<keyword evidence="3" id="KW-0238">DNA-binding</keyword>
<feature type="region of interest" description="Disordered" evidence="6">
    <location>
        <begin position="873"/>
        <end position="931"/>
    </location>
</feature>
<feature type="compositionally biased region" description="Basic residues" evidence="6">
    <location>
        <begin position="592"/>
        <end position="603"/>
    </location>
</feature>
<evidence type="ECO:0000256" key="4">
    <source>
        <dbReference type="ARBA" id="ARBA00023163"/>
    </source>
</evidence>
<reference evidence="8 9" key="1">
    <citation type="submission" date="2023-10" db="EMBL/GenBank/DDBJ databases">
        <authorList>
            <person name="Maclean D."/>
            <person name="Macfadyen A."/>
        </authorList>
    </citation>
    <scope>NUCLEOTIDE SEQUENCE [LARGE SCALE GENOMIC DNA]</scope>
</reference>
<feature type="region of interest" description="Disordered" evidence="6">
    <location>
        <begin position="1170"/>
        <end position="1196"/>
    </location>
</feature>
<evidence type="ECO:0000256" key="2">
    <source>
        <dbReference type="ARBA" id="ARBA00023015"/>
    </source>
</evidence>
<comment type="subcellular location">
    <subcellularLocation>
        <location evidence="1">Nucleus</location>
    </subcellularLocation>
</comment>
<feature type="domain" description="AP2/ERF" evidence="7">
    <location>
        <begin position="397"/>
        <end position="453"/>
    </location>
</feature>
<feature type="compositionally biased region" description="Basic and acidic residues" evidence="6">
    <location>
        <begin position="897"/>
        <end position="911"/>
    </location>
</feature>
<evidence type="ECO:0000259" key="7">
    <source>
        <dbReference type="PROSITE" id="PS51032"/>
    </source>
</evidence>
<feature type="domain" description="AP2/ERF" evidence="7">
    <location>
        <begin position="1518"/>
        <end position="1574"/>
    </location>
</feature>
<dbReference type="InterPro" id="IPR016177">
    <property type="entry name" value="DNA-bd_dom_sf"/>
</dbReference>
<feature type="domain" description="AP2/ERF" evidence="7">
    <location>
        <begin position="636"/>
        <end position="692"/>
    </location>
</feature>
<feature type="compositionally biased region" description="Low complexity" evidence="6">
    <location>
        <begin position="744"/>
        <end position="761"/>
    </location>
</feature>
<feature type="domain" description="AP2/ERF" evidence="7">
    <location>
        <begin position="1760"/>
        <end position="1818"/>
    </location>
</feature>
<dbReference type="GO" id="GO:0003677">
    <property type="term" value="F:DNA binding"/>
    <property type="evidence" value="ECO:0007669"/>
    <property type="project" value="UniProtKB-KW"/>
</dbReference>
<dbReference type="EMBL" id="CAUYUE010000005">
    <property type="protein sequence ID" value="CAK0774264.1"/>
    <property type="molecule type" value="Genomic_DNA"/>
</dbReference>
<dbReference type="InterPro" id="IPR036955">
    <property type="entry name" value="AP2/ERF_dom_sf"/>
</dbReference>
<feature type="domain" description="AP2/ERF" evidence="7">
    <location>
        <begin position="310"/>
        <end position="366"/>
    </location>
</feature>
<feature type="compositionally biased region" description="Low complexity" evidence="6">
    <location>
        <begin position="2215"/>
        <end position="2239"/>
    </location>
</feature>
<organism evidence="8 9">
    <name type="scientific">Coccomyxa viridis</name>
    <dbReference type="NCBI Taxonomy" id="1274662"/>
    <lineage>
        <taxon>Eukaryota</taxon>
        <taxon>Viridiplantae</taxon>
        <taxon>Chlorophyta</taxon>
        <taxon>core chlorophytes</taxon>
        <taxon>Trebouxiophyceae</taxon>
        <taxon>Trebouxiophyceae incertae sedis</taxon>
        <taxon>Coccomyxaceae</taxon>
        <taxon>Coccomyxa</taxon>
    </lineage>
</organism>
<feature type="domain" description="AP2/ERF" evidence="7">
    <location>
        <begin position="1898"/>
        <end position="1956"/>
    </location>
</feature>
<feature type="compositionally biased region" description="Polar residues" evidence="6">
    <location>
        <begin position="1635"/>
        <end position="1644"/>
    </location>
</feature>
<dbReference type="PANTHER" id="PTHR32467">
    <property type="entry name" value="AP2-LIKE ETHYLENE-RESPONSIVE TRANSCRIPTION FACTOR"/>
    <property type="match status" value="1"/>
</dbReference>
<feature type="region of interest" description="Disordered" evidence="6">
    <location>
        <begin position="1023"/>
        <end position="1046"/>
    </location>
</feature>
<feature type="compositionally biased region" description="Low complexity" evidence="6">
    <location>
        <begin position="193"/>
        <end position="204"/>
    </location>
</feature>
<dbReference type="Proteomes" id="UP001314263">
    <property type="component" value="Unassembled WGS sequence"/>
</dbReference>
<protein>
    <recommendedName>
        <fullName evidence="7">AP2/ERF domain-containing protein</fullName>
    </recommendedName>
</protein>
<feature type="compositionally biased region" description="Low complexity" evidence="6">
    <location>
        <begin position="2072"/>
        <end position="2086"/>
    </location>
</feature>
<keyword evidence="5" id="KW-0539">Nucleus</keyword>
<feature type="compositionally biased region" description="Low complexity" evidence="6">
    <location>
        <begin position="1999"/>
        <end position="2013"/>
    </location>
</feature>
<dbReference type="CDD" id="cd00018">
    <property type="entry name" value="AP2"/>
    <property type="match status" value="3"/>
</dbReference>
<feature type="region of interest" description="Disordered" evidence="6">
    <location>
        <begin position="264"/>
        <end position="312"/>
    </location>
</feature>
<evidence type="ECO:0000256" key="5">
    <source>
        <dbReference type="ARBA" id="ARBA00023242"/>
    </source>
</evidence>
<dbReference type="InterPro" id="IPR001471">
    <property type="entry name" value="AP2/ERF_dom"/>
</dbReference>
<feature type="region of interest" description="Disordered" evidence="6">
    <location>
        <begin position="1809"/>
        <end position="1865"/>
    </location>
</feature>
<comment type="caution">
    <text evidence="8">The sequence shown here is derived from an EMBL/GenBank/DDBJ whole genome shotgun (WGS) entry which is preliminary data.</text>
</comment>
<feature type="region of interest" description="Disordered" evidence="6">
    <location>
        <begin position="36"/>
        <end position="113"/>
    </location>
</feature>
<feature type="region of interest" description="Disordered" evidence="6">
    <location>
        <begin position="1590"/>
        <end position="1660"/>
    </location>
</feature>
<dbReference type="GO" id="GO:0003700">
    <property type="term" value="F:DNA-binding transcription factor activity"/>
    <property type="evidence" value="ECO:0007669"/>
    <property type="project" value="InterPro"/>
</dbReference>
<feature type="compositionally biased region" description="Basic and acidic residues" evidence="6">
    <location>
        <begin position="2240"/>
        <end position="2249"/>
    </location>
</feature>
<feature type="region of interest" description="Disordered" evidence="6">
    <location>
        <begin position="145"/>
        <end position="204"/>
    </location>
</feature>
<feature type="compositionally biased region" description="Basic and acidic residues" evidence="6">
    <location>
        <begin position="1253"/>
        <end position="1267"/>
    </location>
</feature>
<dbReference type="SUPFAM" id="SSF54171">
    <property type="entry name" value="DNA-binding domain"/>
    <property type="match status" value="11"/>
</dbReference>
<keyword evidence="2" id="KW-0805">Transcription regulation</keyword>
<evidence type="ECO:0000256" key="3">
    <source>
        <dbReference type="ARBA" id="ARBA00023125"/>
    </source>
</evidence>